<dbReference type="OrthoDB" id="9059at2157"/>
<dbReference type="InterPro" id="IPR005025">
    <property type="entry name" value="FMN_Rdtase-like_dom"/>
</dbReference>
<dbReference type="PANTHER" id="PTHR30543:SF21">
    <property type="entry name" value="NAD(P)H-DEPENDENT FMN REDUCTASE LOT6"/>
    <property type="match status" value="1"/>
</dbReference>
<dbReference type="EMBL" id="LT671858">
    <property type="protein sequence ID" value="SIM73511.1"/>
    <property type="molecule type" value="Genomic_DNA"/>
</dbReference>
<feature type="domain" description="NADPH-dependent FMN reductase-like" evidence="3">
    <location>
        <begin position="8"/>
        <end position="154"/>
    </location>
</feature>
<protein>
    <submittedName>
        <fullName evidence="4">Chromate reductase, Class I, flavoprotein</fullName>
    </submittedName>
</protein>
<dbReference type="RefSeq" id="WP_077076487.1">
    <property type="nucleotide sequence ID" value="NZ_LT671858.1"/>
</dbReference>
<evidence type="ECO:0000259" key="3">
    <source>
        <dbReference type="Pfam" id="PF03358"/>
    </source>
</evidence>
<accession>A0A1N5VKK5</accession>
<dbReference type="GO" id="GO:0005829">
    <property type="term" value="C:cytosol"/>
    <property type="evidence" value="ECO:0007669"/>
    <property type="project" value="TreeGrafter"/>
</dbReference>
<dbReference type="GeneID" id="41588660"/>
<sequence length="191" mass="21800">MVTGSKKVKITAFGGSFRKDSYNMKLLKECQRLMPEGSELEIVSIKEIPLYNQDLDENQPEPVRIFRNQIKKADGFLIATPEYDFSIPGFLKNTLDYISRPPMENPFTGKIGAIMSASPSMLGGSRAQYHLRQVMGFMDARVINRPEVFISFAHTKFDENGHLTDEMAIDLIKKLLERLVDEIRKQKNIVN</sequence>
<evidence type="ECO:0000313" key="5">
    <source>
        <dbReference type="EMBL" id="SJK85212.1"/>
    </source>
</evidence>
<dbReference type="Pfam" id="PF03358">
    <property type="entry name" value="FMN_red"/>
    <property type="match status" value="1"/>
</dbReference>
<evidence type="ECO:0000313" key="4">
    <source>
        <dbReference type="EMBL" id="SIM73511.1"/>
    </source>
</evidence>
<evidence type="ECO:0000313" key="6">
    <source>
        <dbReference type="Proteomes" id="UP000187822"/>
    </source>
</evidence>
<dbReference type="InterPro" id="IPR029039">
    <property type="entry name" value="Flavoprotein-like_sf"/>
</dbReference>
<keyword evidence="6" id="KW-1185">Reference proteome</keyword>
<comment type="similarity">
    <text evidence="2">Belongs to the SsuE family. Isf subfamily.</text>
</comment>
<evidence type="ECO:0000256" key="1">
    <source>
        <dbReference type="ARBA" id="ARBA00001966"/>
    </source>
</evidence>
<dbReference type="InterPro" id="IPR050712">
    <property type="entry name" value="NAD(P)H-dep_reductase"/>
</dbReference>
<comment type="cofactor">
    <cofactor evidence="1">
        <name>[4Fe-4S] cluster</name>
        <dbReference type="ChEBI" id="CHEBI:49883"/>
    </cofactor>
</comment>
<dbReference type="AlphaFoldDB" id="A0A1N5VKK5"/>
<dbReference type="GO" id="GO:0010181">
    <property type="term" value="F:FMN binding"/>
    <property type="evidence" value="ECO:0007669"/>
    <property type="project" value="TreeGrafter"/>
</dbReference>
<evidence type="ECO:0000256" key="2">
    <source>
        <dbReference type="ARBA" id="ARBA00038292"/>
    </source>
</evidence>
<dbReference type="STRING" id="1673428.CPM_1414"/>
<dbReference type="Proteomes" id="UP000187822">
    <property type="component" value="Chromosome I"/>
</dbReference>
<dbReference type="Gene3D" id="3.40.50.360">
    <property type="match status" value="1"/>
</dbReference>
<proteinExistence type="inferred from homology"/>
<dbReference type="GO" id="GO:0016491">
    <property type="term" value="F:oxidoreductase activity"/>
    <property type="evidence" value="ECO:0007669"/>
    <property type="project" value="InterPro"/>
</dbReference>
<name>A0A1N5VKK5_9ARCH</name>
<dbReference type="SUPFAM" id="SSF52218">
    <property type="entry name" value="Flavoproteins"/>
    <property type="match status" value="1"/>
</dbReference>
<dbReference type="PANTHER" id="PTHR30543">
    <property type="entry name" value="CHROMATE REDUCTASE"/>
    <property type="match status" value="1"/>
</dbReference>
<dbReference type="EMBL" id="LT719092">
    <property type="protein sequence ID" value="SJK85212.1"/>
    <property type="molecule type" value="Genomic_DNA"/>
</dbReference>
<reference evidence="4 7" key="1">
    <citation type="submission" date="2016-04" db="EMBL/GenBank/DDBJ databases">
        <authorList>
            <person name="Evans L.H."/>
            <person name="Alamgir A."/>
            <person name="Owens N."/>
            <person name="Weber N.D."/>
            <person name="Virtaneva K."/>
            <person name="Barbian K."/>
            <person name="Babar A."/>
            <person name="Rosenke K."/>
        </authorList>
    </citation>
    <scope>NUCLEOTIDE SEQUENCE [LARGE SCALE GENOMIC DNA]</scope>
    <source>
        <strain evidence="4">S5</strain>
        <strain evidence="7">S5(T) (JCM 30642 \VKM B-2941)</strain>
    </source>
</reference>
<gene>
    <name evidence="5" type="ORF">CPM_1414</name>
    <name evidence="4" type="ORF">CSP5_1415</name>
</gene>
<organism evidence="4 7">
    <name type="scientific">Cuniculiplasma divulgatum</name>
    <dbReference type="NCBI Taxonomy" id="1673428"/>
    <lineage>
        <taxon>Archaea</taxon>
        <taxon>Methanobacteriati</taxon>
        <taxon>Thermoplasmatota</taxon>
        <taxon>Thermoplasmata</taxon>
        <taxon>Thermoplasmatales</taxon>
        <taxon>Cuniculiplasmataceae</taxon>
        <taxon>Cuniculiplasma</taxon>
    </lineage>
</organism>
<dbReference type="KEGG" id="cdiv:CPM_1414"/>
<dbReference type="Proteomes" id="UP000195607">
    <property type="component" value="Chromosome I"/>
</dbReference>
<reference evidence="6" key="3">
    <citation type="submission" date="2016-06" db="EMBL/GenBank/DDBJ databases">
        <authorList>
            <person name="Toshchakov V.S."/>
        </authorList>
    </citation>
    <scope>NUCLEOTIDE SEQUENCE [LARGE SCALE GENOMIC DNA]</scope>
    <source>
        <strain>PM4 (JCM 30641</strain>
        <strain evidence="6">\VKM B-2940)</strain>
    </source>
</reference>
<evidence type="ECO:0000313" key="7">
    <source>
        <dbReference type="Proteomes" id="UP000195607"/>
    </source>
</evidence>
<reference evidence="5" key="2">
    <citation type="submission" date="2016-06" db="EMBL/GenBank/DDBJ databases">
        <authorList>
            <person name="Olsen C.W."/>
            <person name="Carey S."/>
            <person name="Hinshaw L."/>
            <person name="Karasin A.I."/>
        </authorList>
    </citation>
    <scope>NUCLEOTIDE SEQUENCE [LARGE SCALE GENOMIC DNA]</scope>
    <source>
        <strain evidence="5">PM4</strain>
    </source>
</reference>